<dbReference type="Proteomes" id="UP000195152">
    <property type="component" value="Unassembled WGS sequence"/>
</dbReference>
<dbReference type="AlphaFoldDB" id="A0A242VXT5"/>
<dbReference type="EMBL" id="NFCF01000036">
    <property type="protein sequence ID" value="OTW54548.1"/>
    <property type="molecule type" value="Genomic_DNA"/>
</dbReference>
<dbReference type="EMBL" id="NFCF01000117">
    <property type="protein sequence ID" value="OTW44011.1"/>
    <property type="molecule type" value="Genomic_DNA"/>
</dbReference>
<reference evidence="1 4" key="1">
    <citation type="submission" date="2016-10" db="EMBL/GenBank/DDBJ databases">
        <title>Comparative genomics of Bacillus thuringiensis reveals a path to pathogens against multiple invertebrate hosts.</title>
        <authorList>
            <person name="Zheng J."/>
            <person name="Gao Q."/>
            <person name="Liu H."/>
            <person name="Peng D."/>
            <person name="Ruan L."/>
            <person name="Sun M."/>
        </authorList>
    </citation>
    <scope>NUCLEOTIDE SEQUENCE [LARGE SCALE GENOMIC DNA]</scope>
    <source>
        <strain evidence="1">BGSC 4AC1</strain>
    </source>
</reference>
<gene>
    <name evidence="3" type="ORF">BK699_02160</name>
    <name evidence="2" type="ORF">BK699_03075</name>
    <name evidence="1" type="ORF">BK699_33480</name>
</gene>
<evidence type="ECO:0000313" key="3">
    <source>
        <dbReference type="EMBL" id="OTW55044.1"/>
    </source>
</evidence>
<evidence type="ECO:0000313" key="4">
    <source>
        <dbReference type="Proteomes" id="UP000195152"/>
    </source>
</evidence>
<evidence type="ECO:0000313" key="2">
    <source>
        <dbReference type="EMBL" id="OTW54548.1"/>
    </source>
</evidence>
<dbReference type="EMBL" id="NFCF01000030">
    <property type="protein sequence ID" value="OTW55044.1"/>
    <property type="molecule type" value="Genomic_DNA"/>
</dbReference>
<organism evidence="1 4">
    <name type="scientific">Bacillus thuringiensis serovar mexicanensis</name>
    <dbReference type="NCBI Taxonomy" id="180868"/>
    <lineage>
        <taxon>Bacteria</taxon>
        <taxon>Bacillati</taxon>
        <taxon>Bacillota</taxon>
        <taxon>Bacilli</taxon>
        <taxon>Bacillales</taxon>
        <taxon>Bacillaceae</taxon>
        <taxon>Bacillus</taxon>
        <taxon>Bacillus cereus group</taxon>
    </lineage>
</organism>
<proteinExistence type="predicted"/>
<evidence type="ECO:0000313" key="1">
    <source>
        <dbReference type="EMBL" id="OTW44011.1"/>
    </source>
</evidence>
<comment type="caution">
    <text evidence="1">The sequence shown here is derived from an EMBL/GenBank/DDBJ whole genome shotgun (WGS) entry which is preliminary data.</text>
</comment>
<protein>
    <submittedName>
        <fullName evidence="1">Uncharacterized protein</fullName>
    </submittedName>
</protein>
<sequence>MRFYKNDLVMVINHPKLQGLGKVTEASDEIALVWVYLYADNNEEFIHIDFLKHATEDEIRAASKS</sequence>
<name>A0A242VXT5_BACTU</name>
<accession>A0A242VXT5</accession>